<comment type="caution">
    <text evidence="3">The sequence shown here is derived from an EMBL/GenBank/DDBJ whole genome shotgun (WGS) entry which is preliminary data.</text>
</comment>
<evidence type="ECO:0000313" key="3">
    <source>
        <dbReference type="EMBL" id="KAK5107760.1"/>
    </source>
</evidence>
<gene>
    <name evidence="3" type="ORF">LTR62_000684</name>
</gene>
<dbReference type="InterPro" id="IPR036291">
    <property type="entry name" value="NAD(P)-bd_dom_sf"/>
</dbReference>
<sequence>MATLAPKVKITFKTCDISRLASTEQVGDEIIAEVDRLDIVMLKAGIMAVDAAVSVDGYEIQMATNHLGHAMLIRRLMPLLKSTAKQYGEARVVNLTSIAYTQAPRAGVEFATLTTPQKELGGLIPGGKYSRHGQSKLAH</sequence>
<dbReference type="EMBL" id="JAVRRL010000107">
    <property type="protein sequence ID" value="KAK5107760.1"/>
    <property type="molecule type" value="Genomic_DNA"/>
</dbReference>
<dbReference type="GO" id="GO:0016491">
    <property type="term" value="F:oxidoreductase activity"/>
    <property type="evidence" value="ECO:0007669"/>
    <property type="project" value="UniProtKB-KW"/>
</dbReference>
<accession>A0AAN7TCS9</accession>
<dbReference type="PANTHER" id="PTHR24320:SF154">
    <property type="entry name" value="OXIDOREDUCTASE, SHORT-CHAIN DEHYDROGENASE_REDUCTASE FAMILY (AFU_ORTHOLOGUE AFUA_2G04560)"/>
    <property type="match status" value="1"/>
</dbReference>
<evidence type="ECO:0000256" key="2">
    <source>
        <dbReference type="ARBA" id="ARBA00023002"/>
    </source>
</evidence>
<dbReference type="Pfam" id="PF00106">
    <property type="entry name" value="adh_short"/>
    <property type="match status" value="1"/>
</dbReference>
<reference evidence="3" key="1">
    <citation type="submission" date="2023-08" db="EMBL/GenBank/DDBJ databases">
        <title>Black Yeasts Isolated from many extreme environments.</title>
        <authorList>
            <person name="Coleine C."/>
            <person name="Stajich J.E."/>
            <person name="Selbmann L."/>
        </authorList>
    </citation>
    <scope>NUCLEOTIDE SEQUENCE</scope>
    <source>
        <strain evidence="3">CCFEE 5401</strain>
    </source>
</reference>
<keyword evidence="2" id="KW-0560">Oxidoreductase</keyword>
<dbReference type="AlphaFoldDB" id="A0AAN7TCS9"/>
<dbReference type="Proteomes" id="UP001310890">
    <property type="component" value="Unassembled WGS sequence"/>
</dbReference>
<dbReference type="SUPFAM" id="SSF51735">
    <property type="entry name" value="NAD(P)-binding Rossmann-fold domains"/>
    <property type="match status" value="1"/>
</dbReference>
<dbReference type="InterPro" id="IPR002347">
    <property type="entry name" value="SDR_fam"/>
</dbReference>
<dbReference type="PANTHER" id="PTHR24320">
    <property type="entry name" value="RETINOL DEHYDROGENASE"/>
    <property type="match status" value="1"/>
</dbReference>
<evidence type="ECO:0000256" key="1">
    <source>
        <dbReference type="ARBA" id="ARBA00006484"/>
    </source>
</evidence>
<name>A0AAN7TCS9_9PEZI</name>
<proteinExistence type="inferred from homology"/>
<comment type="similarity">
    <text evidence="1">Belongs to the short-chain dehydrogenases/reductases (SDR) family.</text>
</comment>
<dbReference type="Gene3D" id="3.40.50.720">
    <property type="entry name" value="NAD(P)-binding Rossmann-like Domain"/>
    <property type="match status" value="1"/>
</dbReference>
<evidence type="ECO:0008006" key="5">
    <source>
        <dbReference type="Google" id="ProtNLM"/>
    </source>
</evidence>
<organism evidence="3 4">
    <name type="scientific">Meristemomyces frigidus</name>
    <dbReference type="NCBI Taxonomy" id="1508187"/>
    <lineage>
        <taxon>Eukaryota</taxon>
        <taxon>Fungi</taxon>
        <taxon>Dikarya</taxon>
        <taxon>Ascomycota</taxon>
        <taxon>Pezizomycotina</taxon>
        <taxon>Dothideomycetes</taxon>
        <taxon>Dothideomycetidae</taxon>
        <taxon>Mycosphaerellales</taxon>
        <taxon>Teratosphaeriaceae</taxon>
        <taxon>Meristemomyces</taxon>
    </lineage>
</organism>
<evidence type="ECO:0000313" key="4">
    <source>
        <dbReference type="Proteomes" id="UP001310890"/>
    </source>
</evidence>
<protein>
    <recommendedName>
        <fullName evidence="5">Oxidoreductase</fullName>
    </recommendedName>
</protein>